<dbReference type="InterPro" id="IPR003593">
    <property type="entry name" value="AAA+_ATPase"/>
</dbReference>
<reference evidence="6 7" key="1">
    <citation type="submission" date="2017-08" db="EMBL/GenBank/DDBJ databases">
        <title>Virgibacillus indicus sp. nov. and Virgibacillus profoundi sp. nov, two moderately halophilic bacteria isolated from marine sediment by using the Microfluidic Streak Plate.</title>
        <authorList>
            <person name="Xu B."/>
            <person name="Hu B."/>
            <person name="Wang J."/>
            <person name="Zhu Y."/>
            <person name="Huang L."/>
            <person name="Du W."/>
            <person name="Huang Y."/>
        </authorList>
    </citation>
    <scope>NUCLEOTIDE SEQUENCE [LARGE SCALE GENOMIC DNA]</scope>
    <source>
        <strain evidence="6 7">IO3-P2-C2</strain>
    </source>
</reference>
<dbReference type="CDD" id="cd03257">
    <property type="entry name" value="ABC_NikE_OppD_transporters"/>
    <property type="match status" value="1"/>
</dbReference>
<accession>A0A265N5Q4</accession>
<dbReference type="GO" id="GO:0055085">
    <property type="term" value="P:transmembrane transport"/>
    <property type="evidence" value="ECO:0007669"/>
    <property type="project" value="UniProtKB-ARBA"/>
</dbReference>
<dbReference type="SUPFAM" id="SSF52540">
    <property type="entry name" value="P-loop containing nucleoside triphosphate hydrolases"/>
    <property type="match status" value="1"/>
</dbReference>
<comment type="caution">
    <text evidence="6">The sequence shown here is derived from an EMBL/GenBank/DDBJ whole genome shotgun (WGS) entry which is preliminary data.</text>
</comment>
<dbReference type="OrthoDB" id="9802264at2"/>
<comment type="similarity">
    <text evidence="1">Belongs to the ABC transporter superfamily.</text>
</comment>
<dbReference type="FunFam" id="3.40.50.300:FF:000016">
    <property type="entry name" value="Oligopeptide ABC transporter ATP-binding component"/>
    <property type="match status" value="1"/>
</dbReference>
<evidence type="ECO:0000259" key="5">
    <source>
        <dbReference type="PROSITE" id="PS50893"/>
    </source>
</evidence>
<dbReference type="GO" id="GO:0015833">
    <property type="term" value="P:peptide transport"/>
    <property type="evidence" value="ECO:0007669"/>
    <property type="project" value="InterPro"/>
</dbReference>
<dbReference type="InterPro" id="IPR017871">
    <property type="entry name" value="ABC_transporter-like_CS"/>
</dbReference>
<dbReference type="NCBIfam" id="TIGR01727">
    <property type="entry name" value="oligo_HPY"/>
    <property type="match status" value="1"/>
</dbReference>
<evidence type="ECO:0000256" key="1">
    <source>
        <dbReference type="ARBA" id="ARBA00005417"/>
    </source>
</evidence>
<dbReference type="InterPro" id="IPR003439">
    <property type="entry name" value="ABC_transporter-like_ATP-bd"/>
</dbReference>
<evidence type="ECO:0000313" key="7">
    <source>
        <dbReference type="Proteomes" id="UP000216498"/>
    </source>
</evidence>
<gene>
    <name evidence="6" type="ORF">CIL03_17945</name>
</gene>
<dbReference type="EMBL" id="NPMS01000013">
    <property type="protein sequence ID" value="OZU87175.1"/>
    <property type="molecule type" value="Genomic_DNA"/>
</dbReference>
<dbReference type="PROSITE" id="PS50893">
    <property type="entry name" value="ABC_TRANSPORTER_2"/>
    <property type="match status" value="1"/>
</dbReference>
<evidence type="ECO:0000256" key="2">
    <source>
        <dbReference type="ARBA" id="ARBA00022448"/>
    </source>
</evidence>
<dbReference type="AlphaFoldDB" id="A0A265N5Q4"/>
<evidence type="ECO:0000256" key="4">
    <source>
        <dbReference type="ARBA" id="ARBA00022840"/>
    </source>
</evidence>
<dbReference type="InterPro" id="IPR050319">
    <property type="entry name" value="ABC_transp_ATP-bind"/>
</dbReference>
<dbReference type="InterPro" id="IPR013563">
    <property type="entry name" value="Oligopep_ABC_C"/>
</dbReference>
<dbReference type="Pfam" id="PF08352">
    <property type="entry name" value="oligo_HPY"/>
    <property type="match status" value="1"/>
</dbReference>
<dbReference type="Pfam" id="PF00005">
    <property type="entry name" value="ABC_tran"/>
    <property type="match status" value="1"/>
</dbReference>
<dbReference type="InterPro" id="IPR027417">
    <property type="entry name" value="P-loop_NTPase"/>
</dbReference>
<dbReference type="PANTHER" id="PTHR43776:SF8">
    <property type="entry name" value="ABC TRANSPORTER, ATP-BINDING PROTEIN"/>
    <property type="match status" value="1"/>
</dbReference>
<dbReference type="PROSITE" id="PS00211">
    <property type="entry name" value="ABC_TRANSPORTER_1"/>
    <property type="match status" value="1"/>
</dbReference>
<sequence length="322" mass="36303">MTQSTLIEVKGLTKKFPLGKKWFKPNGYVRAVDGLDFTIKKGETFGLVGESGCGKSTTGRLINGLIEANEGEILFDGQNLVGLPDSQWNSYRKRMQMIFQDPFASLSPRMKIKDIVIEPLDVHYPKMPKSEKLEKAEKLLEICGISKFHWNKYPHEFSGGQRQRISIARSLILNPELIIADEAVSALDVSIQSQVLNLLVDLQVEFDLTYLFISHDLSVVEHISNRIGVMYLGDLVEVASKEQLFKNPKHPYTQSLLSSIPQPGKQDREKIILKGEIPSASNPPKGCKFHTRCPFAMDICRKEIPENIHVDDDHVVACHLYS</sequence>
<name>A0A265N5Q4_9BACI</name>
<protein>
    <submittedName>
        <fullName evidence="6">Dipeptide/oligopeptide/nickel ABC transporter ATP-binding protein</fullName>
    </submittedName>
</protein>
<proteinExistence type="inferred from homology"/>
<dbReference type="Proteomes" id="UP000216498">
    <property type="component" value="Unassembled WGS sequence"/>
</dbReference>
<evidence type="ECO:0000256" key="3">
    <source>
        <dbReference type="ARBA" id="ARBA00022741"/>
    </source>
</evidence>
<dbReference type="RefSeq" id="WP_094887259.1">
    <property type="nucleotide sequence ID" value="NZ_NPMS01000013.1"/>
</dbReference>
<dbReference type="GO" id="GO:0016887">
    <property type="term" value="F:ATP hydrolysis activity"/>
    <property type="evidence" value="ECO:0007669"/>
    <property type="project" value="InterPro"/>
</dbReference>
<dbReference type="SMART" id="SM00382">
    <property type="entry name" value="AAA"/>
    <property type="match status" value="1"/>
</dbReference>
<dbReference type="PANTHER" id="PTHR43776">
    <property type="entry name" value="TRANSPORT ATP-BINDING PROTEIN"/>
    <property type="match status" value="1"/>
</dbReference>
<dbReference type="Gene3D" id="3.40.50.300">
    <property type="entry name" value="P-loop containing nucleotide triphosphate hydrolases"/>
    <property type="match status" value="1"/>
</dbReference>
<keyword evidence="3" id="KW-0547">Nucleotide-binding</keyword>
<evidence type="ECO:0000313" key="6">
    <source>
        <dbReference type="EMBL" id="OZU87175.1"/>
    </source>
</evidence>
<dbReference type="GO" id="GO:0005524">
    <property type="term" value="F:ATP binding"/>
    <property type="evidence" value="ECO:0007669"/>
    <property type="project" value="UniProtKB-KW"/>
</dbReference>
<keyword evidence="7" id="KW-1185">Reference proteome</keyword>
<feature type="domain" description="ABC transporter" evidence="5">
    <location>
        <begin position="7"/>
        <end position="257"/>
    </location>
</feature>
<keyword evidence="2" id="KW-0813">Transport</keyword>
<keyword evidence="4 6" id="KW-0067">ATP-binding</keyword>
<organism evidence="6 7">
    <name type="scientific">Virgibacillus indicus</name>
    <dbReference type="NCBI Taxonomy" id="2024554"/>
    <lineage>
        <taxon>Bacteria</taxon>
        <taxon>Bacillati</taxon>
        <taxon>Bacillota</taxon>
        <taxon>Bacilli</taxon>
        <taxon>Bacillales</taxon>
        <taxon>Bacillaceae</taxon>
        <taxon>Virgibacillus</taxon>
    </lineage>
</organism>